<reference evidence="3 4" key="1">
    <citation type="journal article" date="2015" name="Genome Biol. Evol.">
        <title>The genome of winter moth (Operophtera brumata) provides a genomic perspective on sexual dimorphism and phenology.</title>
        <authorList>
            <person name="Derks M.F."/>
            <person name="Smit S."/>
            <person name="Salis L."/>
            <person name="Schijlen E."/>
            <person name="Bossers A."/>
            <person name="Mateman C."/>
            <person name="Pijl A.S."/>
            <person name="de Ridder D."/>
            <person name="Groenen M.A."/>
            <person name="Visser M.E."/>
            <person name="Megens H.J."/>
        </authorList>
    </citation>
    <scope>NUCLEOTIDE SEQUENCE [LARGE SCALE GENOMIC DNA]</scope>
    <source>
        <strain evidence="3">WM2013NL</strain>
        <tissue evidence="3">Head and thorax</tissue>
    </source>
</reference>
<feature type="domain" description="DUF4817" evidence="2">
    <location>
        <begin position="6"/>
        <end position="56"/>
    </location>
</feature>
<name>A0A0L7KGZ8_OPEBR</name>
<dbReference type="InterPro" id="IPR032135">
    <property type="entry name" value="DUF4817"/>
</dbReference>
<dbReference type="Pfam" id="PF16087">
    <property type="entry name" value="DUF4817"/>
    <property type="match status" value="1"/>
</dbReference>
<keyword evidence="4" id="KW-1185">Reference proteome</keyword>
<evidence type="ECO:0000313" key="3">
    <source>
        <dbReference type="EMBL" id="KOB62356.1"/>
    </source>
</evidence>
<evidence type="ECO:0000259" key="2">
    <source>
        <dbReference type="Pfam" id="PF16087"/>
    </source>
</evidence>
<dbReference type="AlphaFoldDB" id="A0A0L7KGZ8"/>
<evidence type="ECO:0000313" key="4">
    <source>
        <dbReference type="Proteomes" id="UP000037510"/>
    </source>
</evidence>
<sequence>MPSRYTAQEYANMHLIYGECLCNANAAARVYRERYSNAERHPAHRVFINVHRSFSEGRFPSQMVGEGRPSRPTRTKGSRRSNYTQVSQYVELNKPLECPKVPPIVF</sequence>
<dbReference type="Proteomes" id="UP000037510">
    <property type="component" value="Unassembled WGS sequence"/>
</dbReference>
<accession>A0A0L7KGZ8</accession>
<comment type="caution">
    <text evidence="3">The sequence shown here is derived from an EMBL/GenBank/DDBJ whole genome shotgun (WGS) entry which is preliminary data.</text>
</comment>
<feature type="region of interest" description="Disordered" evidence="1">
    <location>
        <begin position="59"/>
        <end position="85"/>
    </location>
</feature>
<proteinExistence type="predicted"/>
<gene>
    <name evidence="3" type="ORF">OBRU01_25098</name>
</gene>
<protein>
    <submittedName>
        <fullName evidence="3">Transposase-like protein</fullName>
    </submittedName>
</protein>
<organism evidence="3 4">
    <name type="scientific">Operophtera brumata</name>
    <name type="common">Winter moth</name>
    <name type="synonym">Phalaena brumata</name>
    <dbReference type="NCBI Taxonomy" id="104452"/>
    <lineage>
        <taxon>Eukaryota</taxon>
        <taxon>Metazoa</taxon>
        <taxon>Ecdysozoa</taxon>
        <taxon>Arthropoda</taxon>
        <taxon>Hexapoda</taxon>
        <taxon>Insecta</taxon>
        <taxon>Pterygota</taxon>
        <taxon>Neoptera</taxon>
        <taxon>Endopterygota</taxon>
        <taxon>Lepidoptera</taxon>
        <taxon>Glossata</taxon>
        <taxon>Ditrysia</taxon>
        <taxon>Geometroidea</taxon>
        <taxon>Geometridae</taxon>
        <taxon>Larentiinae</taxon>
        <taxon>Operophtera</taxon>
    </lineage>
</organism>
<evidence type="ECO:0000256" key="1">
    <source>
        <dbReference type="SAM" id="MobiDB-lite"/>
    </source>
</evidence>
<dbReference type="EMBL" id="JTDY01009884">
    <property type="protein sequence ID" value="KOB62356.1"/>
    <property type="molecule type" value="Genomic_DNA"/>
</dbReference>